<proteinExistence type="predicted"/>
<keyword evidence="3" id="KW-0732">Signal</keyword>
<accession>A0ABR1GY57</accession>
<protein>
    <submittedName>
        <fullName evidence="4">Uncharacterized protein</fullName>
    </submittedName>
</protein>
<keyword evidence="2" id="KW-0472">Membrane</keyword>
<dbReference type="PANTHER" id="PTHR36182">
    <property type="entry name" value="PROTEIN, PUTATIVE (AFU_ORTHOLOGUE AFUA_6G10930)-RELATED"/>
    <property type="match status" value="1"/>
</dbReference>
<feature type="compositionally biased region" description="Low complexity" evidence="1">
    <location>
        <begin position="215"/>
        <end position="232"/>
    </location>
</feature>
<evidence type="ECO:0000256" key="1">
    <source>
        <dbReference type="SAM" id="MobiDB-lite"/>
    </source>
</evidence>
<gene>
    <name evidence="4" type="ORF">QQX98_007396</name>
</gene>
<feature type="transmembrane region" description="Helical" evidence="2">
    <location>
        <begin position="292"/>
        <end position="314"/>
    </location>
</feature>
<dbReference type="Gene3D" id="2.70.50.70">
    <property type="match status" value="1"/>
</dbReference>
<keyword evidence="2" id="KW-0812">Transmembrane</keyword>
<evidence type="ECO:0000256" key="2">
    <source>
        <dbReference type="SAM" id="Phobius"/>
    </source>
</evidence>
<dbReference type="EMBL" id="JAZAVJ010000120">
    <property type="protein sequence ID" value="KAK7413753.1"/>
    <property type="molecule type" value="Genomic_DNA"/>
</dbReference>
<dbReference type="PANTHER" id="PTHR36182:SF1">
    <property type="entry name" value="PROTEIN, PUTATIVE (AFU_ORTHOLOGUE AFUA_6G10930)-RELATED"/>
    <property type="match status" value="1"/>
</dbReference>
<evidence type="ECO:0000313" key="5">
    <source>
        <dbReference type="Proteomes" id="UP001498476"/>
    </source>
</evidence>
<sequence length="315" mass="33087">MAVFQIYTLGLCLFGFVVGTRGHMQLSNPPPLRSKFNPYMGTDIDYSMTNPLRSDGSDFPCKGYQTLLTTVEGTPVTTLEGGGTYSMIVTGQAIHAGGSCQASLSVDGGETFRVLHTYIGACPMVMGDNKLTFRVPVDVPTKDRALLGWSWFNNLGNREMYMNCASVDTKAGTGSEGKSGFLSRPTIFKANVGNGCTTVEFKDVMIPNPGPEVTVNNPNAVPPVGTCETGPGPAEPGPPGTTSAKPDESEDSGVCPTTSASNHKGAAGPYSRGYTPGNDWPEGFEGVGSNRYGSTVAFVGVANLVVFIAGVWLLV</sequence>
<evidence type="ECO:0000256" key="3">
    <source>
        <dbReference type="SAM" id="SignalP"/>
    </source>
</evidence>
<reference evidence="4 5" key="1">
    <citation type="journal article" date="2025" name="Microbiol. Resour. Announc.">
        <title>Draft genome sequences for Neonectria magnoliae and Neonectria punicea, canker pathogens of Liriodendron tulipifera and Acer saccharum in West Virginia.</title>
        <authorList>
            <person name="Petronek H.M."/>
            <person name="Kasson M.T."/>
            <person name="Metheny A.M."/>
            <person name="Stauder C.M."/>
            <person name="Lovett B."/>
            <person name="Lynch S.C."/>
            <person name="Garnas J.R."/>
            <person name="Kasson L.R."/>
            <person name="Stajich J.E."/>
        </authorList>
    </citation>
    <scope>NUCLEOTIDE SEQUENCE [LARGE SCALE GENOMIC DNA]</scope>
    <source>
        <strain evidence="4 5">NRRL 64653</strain>
    </source>
</reference>
<organism evidence="4 5">
    <name type="scientific">Neonectria punicea</name>
    <dbReference type="NCBI Taxonomy" id="979145"/>
    <lineage>
        <taxon>Eukaryota</taxon>
        <taxon>Fungi</taxon>
        <taxon>Dikarya</taxon>
        <taxon>Ascomycota</taxon>
        <taxon>Pezizomycotina</taxon>
        <taxon>Sordariomycetes</taxon>
        <taxon>Hypocreomycetidae</taxon>
        <taxon>Hypocreales</taxon>
        <taxon>Nectriaceae</taxon>
        <taxon>Neonectria</taxon>
    </lineage>
</organism>
<dbReference type="Proteomes" id="UP001498476">
    <property type="component" value="Unassembled WGS sequence"/>
</dbReference>
<feature type="chain" id="PRO_5045559059" evidence="3">
    <location>
        <begin position="20"/>
        <end position="315"/>
    </location>
</feature>
<keyword evidence="5" id="KW-1185">Reference proteome</keyword>
<feature type="signal peptide" evidence="3">
    <location>
        <begin position="1"/>
        <end position="19"/>
    </location>
</feature>
<evidence type="ECO:0000313" key="4">
    <source>
        <dbReference type="EMBL" id="KAK7413753.1"/>
    </source>
</evidence>
<keyword evidence="2" id="KW-1133">Transmembrane helix</keyword>
<name>A0ABR1GY57_9HYPO</name>
<feature type="region of interest" description="Disordered" evidence="1">
    <location>
        <begin position="213"/>
        <end position="274"/>
    </location>
</feature>
<comment type="caution">
    <text evidence="4">The sequence shown here is derived from an EMBL/GenBank/DDBJ whole genome shotgun (WGS) entry which is preliminary data.</text>
</comment>